<dbReference type="Proteomes" id="UP000094336">
    <property type="component" value="Unassembled WGS sequence"/>
</dbReference>
<feature type="region of interest" description="Disordered" evidence="1">
    <location>
        <begin position="383"/>
        <end position="421"/>
    </location>
</feature>
<organism evidence="3 4">
    <name type="scientific">Babjeviella inositovora NRRL Y-12698</name>
    <dbReference type="NCBI Taxonomy" id="984486"/>
    <lineage>
        <taxon>Eukaryota</taxon>
        <taxon>Fungi</taxon>
        <taxon>Dikarya</taxon>
        <taxon>Ascomycota</taxon>
        <taxon>Saccharomycotina</taxon>
        <taxon>Pichiomycetes</taxon>
        <taxon>Serinales incertae sedis</taxon>
        <taxon>Babjeviella</taxon>
    </lineage>
</organism>
<keyword evidence="2" id="KW-1133">Transmembrane helix</keyword>
<protein>
    <recommendedName>
        <fullName evidence="5">Maintenance of telomere capping protein 4</fullName>
    </recommendedName>
</protein>
<dbReference type="InterPro" id="IPR038769">
    <property type="entry name" value="MTC4"/>
</dbReference>
<dbReference type="PANTHER" id="PTHR38426">
    <property type="entry name" value="MAINTENANCE OF TELOMERE CAPPING PROTEIN 4"/>
    <property type="match status" value="1"/>
</dbReference>
<dbReference type="PANTHER" id="PTHR38426:SF1">
    <property type="entry name" value="MAINTENANCE OF TELOMERE CAPPING PROTEIN 4"/>
    <property type="match status" value="1"/>
</dbReference>
<name>A0A1E3QQF5_9ASCO</name>
<keyword evidence="2" id="KW-0812">Transmembrane</keyword>
<sequence>MSDPVSSQASLRGTRLVSPAQPLQGLALSDEAPIIAKQLKSVRRHSTSRRFDAHALNLDFKNPQVHKTLGAQVTGHKSTEAPVHPTSPNIEIPQLSAILLDVRKSIMSGAHIDMNANQTTLPDTPSLLRKLHVSRQTLLRAERVNATFRLYYMNLEQSQYSMAADTDEPPDIRTNFPGVVGVYNPLQTIRNRAIRAQFGELARDLSVKTITPASECFSMRKQHLVWQVDINEALADYGWRSKHWGDLRAPNGELWFPWAVHEHRRRPKAPSEDLQSPPPDRRESQFLNPDYVPSGGPSLSALTHSRQNSSHGDRSRSRSRTDKAFLRLSAVLKSSRSHSPSGSEAEDYDLSAEERYISDYETNASVDARETLLSVPVSSIKPSMASSRLETPTPSALNLARRAQSRATEQHDSDSDDERDVQKANSFVQILKYLSVKNTISQKNIINKPYLQQKAIMRHAPAMRANLSEFRRDAETMETKVIPQYETFLSENNQVIGAYKHEFNRYSNQIDALLSSADRSIVEINTSLTLQLRKISERIEKIDPHKHSSGIVGADMRSRVLENAVVVVLWAVWGIVSVLRILRGVWRALWALLWWVIRLMS</sequence>
<feature type="region of interest" description="Disordered" evidence="1">
    <location>
        <begin position="266"/>
        <end position="321"/>
    </location>
</feature>
<dbReference type="RefSeq" id="XP_018985247.1">
    <property type="nucleotide sequence ID" value="XM_019127105.1"/>
</dbReference>
<dbReference type="STRING" id="984486.A0A1E3QQF5"/>
<evidence type="ECO:0000313" key="4">
    <source>
        <dbReference type="Proteomes" id="UP000094336"/>
    </source>
</evidence>
<evidence type="ECO:0008006" key="5">
    <source>
        <dbReference type="Google" id="ProtNLM"/>
    </source>
</evidence>
<gene>
    <name evidence="3" type="ORF">BABINDRAFT_137360</name>
</gene>
<dbReference type="OrthoDB" id="4064064at2759"/>
<proteinExistence type="predicted"/>
<evidence type="ECO:0000256" key="2">
    <source>
        <dbReference type="SAM" id="Phobius"/>
    </source>
</evidence>
<evidence type="ECO:0000256" key="1">
    <source>
        <dbReference type="SAM" id="MobiDB-lite"/>
    </source>
</evidence>
<accession>A0A1E3QQF5</accession>
<feature type="transmembrane region" description="Helical" evidence="2">
    <location>
        <begin position="564"/>
        <end position="582"/>
    </location>
</feature>
<dbReference type="EMBL" id="KV454431">
    <property type="protein sequence ID" value="ODQ79919.1"/>
    <property type="molecule type" value="Genomic_DNA"/>
</dbReference>
<dbReference type="AlphaFoldDB" id="A0A1E3QQF5"/>
<evidence type="ECO:0000313" key="3">
    <source>
        <dbReference type="EMBL" id="ODQ79919.1"/>
    </source>
</evidence>
<reference evidence="4" key="1">
    <citation type="submission" date="2016-05" db="EMBL/GenBank/DDBJ databases">
        <title>Comparative genomics of biotechnologically important yeasts.</title>
        <authorList>
            <consortium name="DOE Joint Genome Institute"/>
            <person name="Riley R."/>
            <person name="Haridas S."/>
            <person name="Wolfe K.H."/>
            <person name="Lopes M.R."/>
            <person name="Hittinger C.T."/>
            <person name="Goker M."/>
            <person name="Salamov A."/>
            <person name="Wisecaver J."/>
            <person name="Long T.M."/>
            <person name="Aerts A.L."/>
            <person name="Barry K."/>
            <person name="Choi C."/>
            <person name="Clum A."/>
            <person name="Coughlan A.Y."/>
            <person name="Deshpande S."/>
            <person name="Douglass A.P."/>
            <person name="Hanson S.J."/>
            <person name="Klenk H.-P."/>
            <person name="Labutti K."/>
            <person name="Lapidus A."/>
            <person name="Lindquist E."/>
            <person name="Lipzen A."/>
            <person name="Meier-Kolthoff J.P."/>
            <person name="Ohm R.A."/>
            <person name="Otillar R.P."/>
            <person name="Pangilinan J."/>
            <person name="Peng Y."/>
            <person name="Rokas A."/>
            <person name="Rosa C.A."/>
            <person name="Scheuner C."/>
            <person name="Sibirny A.A."/>
            <person name="Slot J.C."/>
            <person name="Stielow J.B."/>
            <person name="Sun H."/>
            <person name="Kurtzman C.P."/>
            <person name="Blackwell M."/>
            <person name="Grigoriev I.V."/>
            <person name="Jeffries T.W."/>
        </authorList>
    </citation>
    <scope>NUCLEOTIDE SEQUENCE [LARGE SCALE GENOMIC DNA]</scope>
    <source>
        <strain evidence="4">NRRL Y-12698</strain>
    </source>
</reference>
<feature type="compositionally biased region" description="Basic and acidic residues" evidence="1">
    <location>
        <begin position="311"/>
        <end position="321"/>
    </location>
</feature>
<feature type="compositionally biased region" description="Polar residues" evidence="1">
    <location>
        <begin position="383"/>
        <end position="396"/>
    </location>
</feature>
<keyword evidence="2" id="KW-0472">Membrane</keyword>
<feature type="compositionally biased region" description="Polar residues" evidence="1">
    <location>
        <begin position="300"/>
        <end position="310"/>
    </location>
</feature>
<dbReference type="GeneID" id="30144958"/>
<keyword evidence="4" id="KW-1185">Reference proteome</keyword>